<organism evidence="2 3">
    <name type="scientific">Octopus vulgaris</name>
    <name type="common">Common octopus</name>
    <dbReference type="NCBI Taxonomy" id="6645"/>
    <lineage>
        <taxon>Eukaryota</taxon>
        <taxon>Metazoa</taxon>
        <taxon>Spiralia</taxon>
        <taxon>Lophotrochozoa</taxon>
        <taxon>Mollusca</taxon>
        <taxon>Cephalopoda</taxon>
        <taxon>Coleoidea</taxon>
        <taxon>Octopodiformes</taxon>
        <taxon>Octopoda</taxon>
        <taxon>Incirrata</taxon>
        <taxon>Octopodidae</taxon>
        <taxon>Octopus</taxon>
    </lineage>
</organism>
<reference evidence="2" key="1">
    <citation type="submission" date="2023-08" db="EMBL/GenBank/DDBJ databases">
        <authorList>
            <person name="Alioto T."/>
            <person name="Alioto T."/>
            <person name="Gomez Garrido J."/>
        </authorList>
    </citation>
    <scope>NUCLEOTIDE SEQUENCE</scope>
</reference>
<proteinExistence type="predicted"/>
<keyword evidence="3" id="KW-1185">Reference proteome</keyword>
<accession>A0AA36AMQ7</accession>
<dbReference type="AlphaFoldDB" id="A0AA36AMQ7"/>
<dbReference type="PANTHER" id="PTHR21301">
    <property type="entry name" value="REVERSE TRANSCRIPTASE"/>
    <property type="match status" value="1"/>
</dbReference>
<evidence type="ECO:0008006" key="4">
    <source>
        <dbReference type="Google" id="ProtNLM"/>
    </source>
</evidence>
<evidence type="ECO:0000313" key="3">
    <source>
        <dbReference type="Proteomes" id="UP001162480"/>
    </source>
</evidence>
<sequence>MLINRFQRQTLLVASSGILLYITVILSNIDHHITKKINHLVSKHYNSLTDNGRDYITNFEPKPSNFYGLPKIQKSEDIQQAVREQGSEYIQVLYPKDLKLRPIIAGPACPTHRLSNFDIILKSLCTYIPNFIRDDIDFLSHLPKTTEPNSILLSFDVVSLYTNIPHG</sequence>
<dbReference type="EMBL" id="OX597815">
    <property type="protein sequence ID" value="CAI9717422.1"/>
    <property type="molecule type" value="Genomic_DNA"/>
</dbReference>
<feature type="transmembrane region" description="Helical" evidence="1">
    <location>
        <begin position="12"/>
        <end position="29"/>
    </location>
</feature>
<dbReference type="PANTHER" id="PTHR21301:SF10">
    <property type="entry name" value="REVERSE TRANSCRIPTASE DOMAIN-CONTAINING PROTEIN"/>
    <property type="match status" value="1"/>
</dbReference>
<protein>
    <recommendedName>
        <fullName evidence="4">Reverse transcriptase domain-containing protein</fullName>
    </recommendedName>
</protein>
<keyword evidence="1" id="KW-1133">Transmembrane helix</keyword>
<keyword evidence="1" id="KW-0472">Membrane</keyword>
<evidence type="ECO:0000313" key="2">
    <source>
        <dbReference type="EMBL" id="CAI9717422.1"/>
    </source>
</evidence>
<gene>
    <name evidence="2" type="ORF">OCTVUL_1B009608</name>
</gene>
<keyword evidence="1" id="KW-0812">Transmembrane</keyword>
<evidence type="ECO:0000256" key="1">
    <source>
        <dbReference type="SAM" id="Phobius"/>
    </source>
</evidence>
<dbReference type="Proteomes" id="UP001162480">
    <property type="component" value="Chromosome 2"/>
</dbReference>
<name>A0AA36AMQ7_OCTVU</name>